<dbReference type="InterPro" id="IPR036404">
    <property type="entry name" value="Jacalin-like_lectin_dom_sf"/>
</dbReference>
<dbReference type="Gramene" id="Pp3c18_9170V3.2">
    <property type="protein sequence ID" value="Pp3c18_9170V3.2"/>
    <property type="gene ID" value="Pp3c18_9170"/>
</dbReference>
<dbReference type="PROSITE" id="PS00107">
    <property type="entry name" value="PROTEIN_KINASE_ATP"/>
    <property type="match status" value="1"/>
</dbReference>
<dbReference type="InterPro" id="IPR001229">
    <property type="entry name" value="Jacalin-like_lectin_dom"/>
</dbReference>
<dbReference type="KEGG" id="ppp:112295199"/>
<dbReference type="EMBL" id="ABEU02000018">
    <property type="protein sequence ID" value="PNR35017.1"/>
    <property type="molecule type" value="Genomic_DNA"/>
</dbReference>
<dbReference type="InterPro" id="IPR033734">
    <property type="entry name" value="Jacalin-like_lectin_dom_plant"/>
</dbReference>
<dbReference type="RefSeq" id="XP_024402247.1">
    <property type="nucleotide sequence ID" value="XM_024546479.2"/>
</dbReference>
<keyword evidence="2" id="KW-0808">Transferase</keyword>
<dbReference type="SUPFAM" id="SSF51101">
    <property type="entry name" value="Mannose-binding lectins"/>
    <property type="match status" value="1"/>
</dbReference>
<evidence type="ECO:0000313" key="11">
    <source>
        <dbReference type="Proteomes" id="UP000006727"/>
    </source>
</evidence>
<keyword evidence="4" id="KW-0418">Kinase</keyword>
<dbReference type="InterPro" id="IPR008271">
    <property type="entry name" value="Ser/Thr_kinase_AS"/>
</dbReference>
<dbReference type="OMA" id="IEWHESV"/>
<dbReference type="GeneID" id="112295199"/>
<dbReference type="STRING" id="3218.A0A2K1J0F8"/>
<reference evidence="10" key="3">
    <citation type="submission" date="2020-12" db="UniProtKB">
        <authorList>
            <consortium name="EnsemblPlants"/>
        </authorList>
    </citation>
    <scope>IDENTIFICATION</scope>
</reference>
<dbReference type="PROSITE" id="PS50011">
    <property type="entry name" value="PROTEIN_KINASE_DOM"/>
    <property type="match status" value="1"/>
</dbReference>
<dbReference type="PaxDb" id="3218-PP1S19_137V6.1"/>
<keyword evidence="3 6" id="KW-0547">Nucleotide-binding</keyword>
<evidence type="ECO:0000256" key="5">
    <source>
        <dbReference type="ARBA" id="ARBA00022840"/>
    </source>
</evidence>
<reference evidence="9 11" key="2">
    <citation type="journal article" date="2018" name="Plant J.">
        <title>The Physcomitrella patens chromosome-scale assembly reveals moss genome structure and evolution.</title>
        <authorList>
            <person name="Lang D."/>
            <person name="Ullrich K.K."/>
            <person name="Murat F."/>
            <person name="Fuchs J."/>
            <person name="Jenkins J."/>
            <person name="Haas F.B."/>
            <person name="Piednoel M."/>
            <person name="Gundlach H."/>
            <person name="Van Bel M."/>
            <person name="Meyberg R."/>
            <person name="Vives C."/>
            <person name="Morata J."/>
            <person name="Symeonidi A."/>
            <person name="Hiss M."/>
            <person name="Muchero W."/>
            <person name="Kamisugi Y."/>
            <person name="Saleh O."/>
            <person name="Blanc G."/>
            <person name="Decker E.L."/>
            <person name="van Gessel N."/>
            <person name="Grimwood J."/>
            <person name="Hayes R.D."/>
            <person name="Graham S.W."/>
            <person name="Gunter L.E."/>
            <person name="McDaniel S.F."/>
            <person name="Hoernstein S.N.W."/>
            <person name="Larsson A."/>
            <person name="Li F.W."/>
            <person name="Perroud P.F."/>
            <person name="Phillips J."/>
            <person name="Ranjan P."/>
            <person name="Rokshar D.S."/>
            <person name="Rothfels C.J."/>
            <person name="Schneider L."/>
            <person name="Shu S."/>
            <person name="Stevenson D.W."/>
            <person name="Thummler F."/>
            <person name="Tillich M."/>
            <person name="Villarreal Aguilar J.C."/>
            <person name="Widiez T."/>
            <person name="Wong G.K."/>
            <person name="Wymore A."/>
            <person name="Zhang Y."/>
            <person name="Zimmer A.D."/>
            <person name="Quatrano R.S."/>
            <person name="Mayer K.F.X."/>
            <person name="Goodstein D."/>
            <person name="Casacuberta J.M."/>
            <person name="Vandepoele K."/>
            <person name="Reski R."/>
            <person name="Cuming A.C."/>
            <person name="Tuskan G.A."/>
            <person name="Maumus F."/>
            <person name="Salse J."/>
            <person name="Schmutz J."/>
            <person name="Rensing S.A."/>
        </authorList>
    </citation>
    <scope>NUCLEOTIDE SEQUENCE [LARGE SCALE GENOMIC DNA]</scope>
    <source>
        <strain evidence="10 11">cv. Gransden 2004</strain>
    </source>
</reference>
<dbReference type="GO" id="GO:0004674">
    <property type="term" value="F:protein serine/threonine kinase activity"/>
    <property type="evidence" value="ECO:0000318"/>
    <property type="project" value="GO_Central"/>
</dbReference>
<evidence type="ECO:0000313" key="9">
    <source>
        <dbReference type="EMBL" id="PNR35017.1"/>
    </source>
</evidence>
<evidence type="ECO:0000256" key="1">
    <source>
        <dbReference type="ARBA" id="ARBA00022527"/>
    </source>
</evidence>
<organism evidence="9">
    <name type="scientific">Physcomitrium patens</name>
    <name type="common">Spreading-leaved earth moss</name>
    <name type="synonym">Physcomitrella patens</name>
    <dbReference type="NCBI Taxonomy" id="3218"/>
    <lineage>
        <taxon>Eukaryota</taxon>
        <taxon>Viridiplantae</taxon>
        <taxon>Streptophyta</taxon>
        <taxon>Embryophyta</taxon>
        <taxon>Bryophyta</taxon>
        <taxon>Bryophytina</taxon>
        <taxon>Bryopsida</taxon>
        <taxon>Funariidae</taxon>
        <taxon>Funariales</taxon>
        <taxon>Funariaceae</taxon>
        <taxon>Physcomitrium</taxon>
    </lineage>
</organism>
<dbReference type="PANTHER" id="PTHR44329:SF260">
    <property type="entry name" value="PROTEIN KINASE DOMAIN-CONTAINING PROTEIN"/>
    <property type="match status" value="1"/>
</dbReference>
<dbReference type="FunCoup" id="A0A2K1J0F8">
    <property type="interactions" value="220"/>
</dbReference>
<dbReference type="Gene3D" id="2.100.10.30">
    <property type="entry name" value="Jacalin-like lectin domain"/>
    <property type="match status" value="1"/>
</dbReference>
<dbReference type="GO" id="GO:0030246">
    <property type="term" value="F:carbohydrate binding"/>
    <property type="evidence" value="ECO:0007669"/>
    <property type="project" value="InterPro"/>
</dbReference>
<feature type="binding site" evidence="6">
    <location>
        <position position="250"/>
    </location>
    <ligand>
        <name>ATP</name>
        <dbReference type="ChEBI" id="CHEBI:30616"/>
    </ligand>
</feature>
<dbReference type="InterPro" id="IPR051681">
    <property type="entry name" value="Ser/Thr_Kinases-Pseudokinases"/>
</dbReference>
<sequence>MATILDRIRTTIELMVQRLSSKNIGQELRIASRQCRLLATKANGTLHIVDEFSNVLRDAENQRIEILPWEPAAVELHGLLKDAERLIDMCCCGDEWLKVAIDRGNLKLTFGKLLYDIEWHESVLCSSLVLEKNAFVQRFCDGNLTFADNFKLLAASKKDFQSLLDLLRRSHVCDEVCEPGTDGGCLARKLLKKMEEEEIRVVVRRETLPLQSPLLLWVNSQQLPKGKALGRGSFAKVRKTTWLGLEYAKKVFNSGSVHQVIFKQEVTVMAGLDHPNVLRIVCCFADSELGIVMELMHKSLFDVLNDFRNKKYAPGAVTPFSITQAVDLMLQLAEGVRYLHSKHLAHRDIKSGNVLLQFADPKHGTTEPWSNGNTCPFIAKVADFGLTKIKNTSTHRGHQTLMTGTRPWMAPEAYKYEWTDEPTPSSRYHPMKLDVYGFGIMCCEILSGEEPYQKLPSYAAVKAGERPKLPDYIPERLAALIQLCWHGNPRMRPVFTTICTELRFIKGLLLRGDQEALRNIAIDVGGASMNIGDEVKVRGPWGGGGGSPFFDGVVTSIKSISVWYMKNPMACISCVEIEYEVNERSFFVTHGKGIRGSKYAQVKIDEPNEYVIEIEGSYGVTAAVTVGNAEVVSILSLAIRTNLTKYGPFGGSGGTQFSSGEGKVVGVFGRSDMIIDQIGFFTVAPEAM</sequence>
<dbReference type="InterPro" id="IPR017441">
    <property type="entry name" value="Protein_kinase_ATP_BS"/>
</dbReference>
<dbReference type="EnsemblPlants" id="Pp3c18_9170V3.1">
    <property type="protein sequence ID" value="Pp3c18_9170V3.1"/>
    <property type="gene ID" value="Pp3c18_9170"/>
</dbReference>
<proteinExistence type="predicted"/>
<evidence type="ECO:0000256" key="3">
    <source>
        <dbReference type="ARBA" id="ARBA00022741"/>
    </source>
</evidence>
<accession>A0A2K1J0F8</accession>
<dbReference type="PROSITE" id="PS00108">
    <property type="entry name" value="PROTEIN_KINASE_ST"/>
    <property type="match status" value="1"/>
</dbReference>
<gene>
    <name evidence="10" type="primary">LOC112295199</name>
    <name evidence="9" type="ORF">PHYPA_022916</name>
</gene>
<dbReference type="InterPro" id="IPR011009">
    <property type="entry name" value="Kinase-like_dom_sf"/>
</dbReference>
<dbReference type="GO" id="GO:0007165">
    <property type="term" value="P:signal transduction"/>
    <property type="evidence" value="ECO:0000318"/>
    <property type="project" value="GO_Central"/>
</dbReference>
<dbReference type="Pfam" id="PF01419">
    <property type="entry name" value="Jacalin"/>
    <property type="match status" value="1"/>
</dbReference>
<evidence type="ECO:0008006" key="12">
    <source>
        <dbReference type="Google" id="ProtNLM"/>
    </source>
</evidence>
<dbReference type="GO" id="GO:0005524">
    <property type="term" value="F:ATP binding"/>
    <property type="evidence" value="ECO:0007669"/>
    <property type="project" value="UniProtKB-UniRule"/>
</dbReference>
<dbReference type="Pfam" id="PF07714">
    <property type="entry name" value="PK_Tyr_Ser-Thr"/>
    <property type="match status" value="1"/>
</dbReference>
<evidence type="ECO:0000259" key="7">
    <source>
        <dbReference type="PROSITE" id="PS50011"/>
    </source>
</evidence>
<dbReference type="PANTHER" id="PTHR44329">
    <property type="entry name" value="SERINE/THREONINE-PROTEIN KINASE TNNI3K-RELATED"/>
    <property type="match status" value="1"/>
</dbReference>
<feature type="domain" description="Jacalin-type lectin" evidence="8">
    <location>
        <begin position="535"/>
        <end position="684"/>
    </location>
</feature>
<dbReference type="EnsemblPlants" id="Pp3c18_9170V3.2">
    <property type="protein sequence ID" value="Pp3c18_9170V3.2"/>
    <property type="gene ID" value="Pp3c18_9170"/>
</dbReference>
<dbReference type="AlphaFoldDB" id="A0A2K1J0F8"/>
<evidence type="ECO:0000256" key="2">
    <source>
        <dbReference type="ARBA" id="ARBA00022679"/>
    </source>
</evidence>
<dbReference type="PROSITE" id="PS51752">
    <property type="entry name" value="JACALIN_LECTIN"/>
    <property type="match status" value="1"/>
</dbReference>
<evidence type="ECO:0000256" key="4">
    <source>
        <dbReference type="ARBA" id="ARBA00022777"/>
    </source>
</evidence>
<dbReference type="Gramene" id="Pp3c18_9170V3.1">
    <property type="protein sequence ID" value="Pp3c18_9170V3.1"/>
    <property type="gene ID" value="Pp3c18_9170"/>
</dbReference>
<evidence type="ECO:0000259" key="8">
    <source>
        <dbReference type="PROSITE" id="PS51752"/>
    </source>
</evidence>
<feature type="domain" description="Protein kinase" evidence="7">
    <location>
        <begin position="223"/>
        <end position="505"/>
    </location>
</feature>
<evidence type="ECO:0000313" key="10">
    <source>
        <dbReference type="EnsemblPlants" id="Pp3c18_9170V3.1"/>
    </source>
</evidence>
<dbReference type="SMART" id="SM00915">
    <property type="entry name" value="Jacalin"/>
    <property type="match status" value="1"/>
</dbReference>
<keyword evidence="11" id="KW-1185">Reference proteome</keyword>
<dbReference type="CDD" id="cd09612">
    <property type="entry name" value="Jacalin"/>
    <property type="match status" value="1"/>
</dbReference>
<dbReference type="Gene3D" id="1.10.510.10">
    <property type="entry name" value="Transferase(Phosphotransferase) domain 1"/>
    <property type="match status" value="1"/>
</dbReference>
<protein>
    <recommendedName>
        <fullName evidence="12">Protein kinase domain-containing protein</fullName>
    </recommendedName>
</protein>
<dbReference type="SMART" id="SM00220">
    <property type="entry name" value="S_TKc"/>
    <property type="match status" value="1"/>
</dbReference>
<keyword evidence="5 6" id="KW-0067">ATP-binding</keyword>
<evidence type="ECO:0000256" key="6">
    <source>
        <dbReference type="PROSITE-ProRule" id="PRU10141"/>
    </source>
</evidence>
<dbReference type="InterPro" id="IPR001245">
    <property type="entry name" value="Ser-Thr/Tyr_kinase_cat_dom"/>
</dbReference>
<dbReference type="OrthoDB" id="4062651at2759"/>
<reference evidence="9 11" key="1">
    <citation type="journal article" date="2008" name="Science">
        <title>The Physcomitrella genome reveals evolutionary insights into the conquest of land by plants.</title>
        <authorList>
            <person name="Rensing S."/>
            <person name="Lang D."/>
            <person name="Zimmer A."/>
            <person name="Terry A."/>
            <person name="Salamov A."/>
            <person name="Shapiro H."/>
            <person name="Nishiyama T."/>
            <person name="Perroud P.-F."/>
            <person name="Lindquist E."/>
            <person name="Kamisugi Y."/>
            <person name="Tanahashi T."/>
            <person name="Sakakibara K."/>
            <person name="Fujita T."/>
            <person name="Oishi K."/>
            <person name="Shin-I T."/>
            <person name="Kuroki Y."/>
            <person name="Toyoda A."/>
            <person name="Suzuki Y."/>
            <person name="Hashimoto A."/>
            <person name="Yamaguchi K."/>
            <person name="Sugano A."/>
            <person name="Kohara Y."/>
            <person name="Fujiyama A."/>
            <person name="Anterola A."/>
            <person name="Aoki S."/>
            <person name="Ashton N."/>
            <person name="Barbazuk W.B."/>
            <person name="Barker E."/>
            <person name="Bennetzen J."/>
            <person name="Bezanilla M."/>
            <person name="Blankenship R."/>
            <person name="Cho S.H."/>
            <person name="Dutcher S."/>
            <person name="Estelle M."/>
            <person name="Fawcett J.A."/>
            <person name="Gundlach H."/>
            <person name="Hanada K."/>
            <person name="Heyl A."/>
            <person name="Hicks K.A."/>
            <person name="Hugh J."/>
            <person name="Lohr M."/>
            <person name="Mayer K."/>
            <person name="Melkozernov A."/>
            <person name="Murata T."/>
            <person name="Nelson D."/>
            <person name="Pils B."/>
            <person name="Prigge M."/>
            <person name="Reiss B."/>
            <person name="Renner T."/>
            <person name="Rombauts S."/>
            <person name="Rushton P."/>
            <person name="Sanderfoot A."/>
            <person name="Schween G."/>
            <person name="Shiu S.-H."/>
            <person name="Stueber K."/>
            <person name="Theodoulou F.L."/>
            <person name="Tu H."/>
            <person name="Van de Peer Y."/>
            <person name="Verrier P.J."/>
            <person name="Waters E."/>
            <person name="Wood A."/>
            <person name="Yang L."/>
            <person name="Cove D."/>
            <person name="Cuming A."/>
            <person name="Hasebe M."/>
            <person name="Lucas S."/>
            <person name="Mishler D.B."/>
            <person name="Reski R."/>
            <person name="Grigoriev I."/>
            <person name="Quatrano R.S."/>
            <person name="Boore J.L."/>
        </authorList>
    </citation>
    <scope>NUCLEOTIDE SEQUENCE [LARGE SCALE GENOMIC DNA]</scope>
    <source>
        <strain evidence="10 11">cv. Gransden 2004</strain>
    </source>
</reference>
<name>A0A2K1J0F8_PHYPA</name>
<dbReference type="Proteomes" id="UP000006727">
    <property type="component" value="Chromosome 18"/>
</dbReference>
<keyword evidence="1" id="KW-0723">Serine/threonine-protein kinase</keyword>
<dbReference type="InterPro" id="IPR000719">
    <property type="entry name" value="Prot_kinase_dom"/>
</dbReference>
<dbReference type="SUPFAM" id="SSF56112">
    <property type="entry name" value="Protein kinase-like (PK-like)"/>
    <property type="match status" value="1"/>
</dbReference>